<feature type="compositionally biased region" description="Low complexity" evidence="1">
    <location>
        <begin position="95"/>
        <end position="111"/>
    </location>
</feature>
<evidence type="ECO:0000313" key="3">
    <source>
        <dbReference type="Proteomes" id="UP000276215"/>
    </source>
</evidence>
<sequence>MYAFGDVRALMELRPDGKVVGASSLGTPLDDLSGSVEYYSDDPAGSVVRQQTQVYSGITNPALRWWLGHGPYLFDQSSESQDSGKGIETSDGMESTVSPVSSSPSLSSASSTPCIIPCCCYCLAAAIESCGELVKGYDSDAESSTFEKHLDVSDFASDASSEYRGVSGDLYFNSAIAAARWNPEDSLFPLGVFLWHASNQ</sequence>
<reference evidence="2 3" key="1">
    <citation type="journal article" date="2018" name="Nat. Ecol. Evol.">
        <title>Pezizomycetes genomes reveal the molecular basis of ectomycorrhizal truffle lifestyle.</title>
        <authorList>
            <person name="Murat C."/>
            <person name="Payen T."/>
            <person name="Noel B."/>
            <person name="Kuo A."/>
            <person name="Morin E."/>
            <person name="Chen J."/>
            <person name="Kohler A."/>
            <person name="Krizsan K."/>
            <person name="Balestrini R."/>
            <person name="Da Silva C."/>
            <person name="Montanini B."/>
            <person name="Hainaut M."/>
            <person name="Levati E."/>
            <person name="Barry K.W."/>
            <person name="Belfiori B."/>
            <person name="Cichocki N."/>
            <person name="Clum A."/>
            <person name="Dockter R.B."/>
            <person name="Fauchery L."/>
            <person name="Guy J."/>
            <person name="Iotti M."/>
            <person name="Le Tacon F."/>
            <person name="Lindquist E.A."/>
            <person name="Lipzen A."/>
            <person name="Malagnac F."/>
            <person name="Mello A."/>
            <person name="Molinier V."/>
            <person name="Miyauchi S."/>
            <person name="Poulain J."/>
            <person name="Riccioni C."/>
            <person name="Rubini A."/>
            <person name="Sitrit Y."/>
            <person name="Splivallo R."/>
            <person name="Traeger S."/>
            <person name="Wang M."/>
            <person name="Zifcakova L."/>
            <person name="Wipf D."/>
            <person name="Zambonelli A."/>
            <person name="Paolocci F."/>
            <person name="Nowrousian M."/>
            <person name="Ottonello S."/>
            <person name="Baldrian P."/>
            <person name="Spatafora J.W."/>
            <person name="Henrissat B."/>
            <person name="Nagy L.G."/>
            <person name="Aury J.M."/>
            <person name="Wincker P."/>
            <person name="Grigoriev I.V."/>
            <person name="Bonfante P."/>
            <person name="Martin F.M."/>
        </authorList>
    </citation>
    <scope>NUCLEOTIDE SEQUENCE [LARGE SCALE GENOMIC DNA]</scope>
    <source>
        <strain evidence="2 3">120613-1</strain>
    </source>
</reference>
<dbReference type="AlphaFoldDB" id="A0A3N4JC54"/>
<dbReference type="Proteomes" id="UP000276215">
    <property type="component" value="Unassembled WGS sequence"/>
</dbReference>
<proteinExistence type="predicted"/>
<feature type="region of interest" description="Disordered" evidence="1">
    <location>
        <begin position="77"/>
        <end position="111"/>
    </location>
</feature>
<keyword evidence="3" id="KW-1185">Reference proteome</keyword>
<organism evidence="2 3">
    <name type="scientific">Choiromyces venosus 120613-1</name>
    <dbReference type="NCBI Taxonomy" id="1336337"/>
    <lineage>
        <taxon>Eukaryota</taxon>
        <taxon>Fungi</taxon>
        <taxon>Dikarya</taxon>
        <taxon>Ascomycota</taxon>
        <taxon>Pezizomycotina</taxon>
        <taxon>Pezizomycetes</taxon>
        <taxon>Pezizales</taxon>
        <taxon>Tuberaceae</taxon>
        <taxon>Choiromyces</taxon>
    </lineage>
</organism>
<gene>
    <name evidence="2" type="ORF">L873DRAFT_1792631</name>
</gene>
<name>A0A3N4JC54_9PEZI</name>
<accession>A0A3N4JC54</accession>
<protein>
    <submittedName>
        <fullName evidence="2">Uncharacterized protein</fullName>
    </submittedName>
</protein>
<dbReference type="EMBL" id="ML120432">
    <property type="protein sequence ID" value="RPA94857.1"/>
    <property type="molecule type" value="Genomic_DNA"/>
</dbReference>
<evidence type="ECO:0000313" key="2">
    <source>
        <dbReference type="EMBL" id="RPA94857.1"/>
    </source>
</evidence>
<evidence type="ECO:0000256" key="1">
    <source>
        <dbReference type="SAM" id="MobiDB-lite"/>
    </source>
</evidence>